<evidence type="ECO:0000259" key="12">
    <source>
        <dbReference type="PROSITE" id="PS50240"/>
    </source>
</evidence>
<keyword evidence="4 10" id="KW-0645">Protease</keyword>
<dbReference type="InterPro" id="IPR001314">
    <property type="entry name" value="Peptidase_S1A"/>
</dbReference>
<dbReference type="SUPFAM" id="SSF50494">
    <property type="entry name" value="Trypsin-like serine proteases"/>
    <property type="match status" value="1"/>
</dbReference>
<dbReference type="InterPro" id="IPR018114">
    <property type="entry name" value="TRYPSIN_HIS"/>
</dbReference>
<keyword evidence="8" id="KW-0865">Zymogen</keyword>
<dbReference type="InterPro" id="IPR043504">
    <property type="entry name" value="Peptidase_S1_PA_chymotrypsin"/>
</dbReference>
<dbReference type="AlphaFoldDB" id="A0A1A9ZCT6"/>
<dbReference type="Gene3D" id="2.40.10.10">
    <property type="entry name" value="Trypsin-like serine proteases"/>
    <property type="match status" value="1"/>
</dbReference>
<organism evidence="13 14">
    <name type="scientific">Glossina pallidipes</name>
    <name type="common">Tsetse fly</name>
    <dbReference type="NCBI Taxonomy" id="7398"/>
    <lineage>
        <taxon>Eukaryota</taxon>
        <taxon>Metazoa</taxon>
        <taxon>Ecdysozoa</taxon>
        <taxon>Arthropoda</taxon>
        <taxon>Hexapoda</taxon>
        <taxon>Insecta</taxon>
        <taxon>Pterygota</taxon>
        <taxon>Neoptera</taxon>
        <taxon>Endopterygota</taxon>
        <taxon>Diptera</taxon>
        <taxon>Brachycera</taxon>
        <taxon>Muscomorpha</taxon>
        <taxon>Hippoboscoidea</taxon>
        <taxon>Glossinidae</taxon>
        <taxon>Glossina</taxon>
    </lineage>
</organism>
<proteinExistence type="inferred from homology"/>
<name>A0A1A9ZCT6_GLOPL</name>
<feature type="domain" description="Peptidase S1" evidence="12">
    <location>
        <begin position="54"/>
        <end position="281"/>
    </location>
</feature>
<evidence type="ECO:0000256" key="5">
    <source>
        <dbReference type="ARBA" id="ARBA00022729"/>
    </source>
</evidence>
<keyword evidence="6 10" id="KW-0378">Hydrolase</keyword>
<dbReference type="PRINTS" id="PR00722">
    <property type="entry name" value="CHYMOTRYPSIN"/>
</dbReference>
<dbReference type="InterPro" id="IPR001254">
    <property type="entry name" value="Trypsin_dom"/>
</dbReference>
<evidence type="ECO:0000256" key="7">
    <source>
        <dbReference type="ARBA" id="ARBA00022825"/>
    </source>
</evidence>
<reference evidence="13" key="2">
    <citation type="submission" date="2020-05" db="UniProtKB">
        <authorList>
            <consortium name="EnsemblMetazoa"/>
        </authorList>
    </citation>
    <scope>IDENTIFICATION</scope>
    <source>
        <strain evidence="13">IAEA</strain>
    </source>
</reference>
<evidence type="ECO:0000256" key="4">
    <source>
        <dbReference type="ARBA" id="ARBA00022670"/>
    </source>
</evidence>
<evidence type="ECO:0000313" key="13">
    <source>
        <dbReference type="EnsemblMetazoa" id="GPAI010760-PA"/>
    </source>
</evidence>
<keyword evidence="14" id="KW-1185">Reference proteome</keyword>
<dbReference type="PROSITE" id="PS00134">
    <property type="entry name" value="TRYPSIN_HIS"/>
    <property type="match status" value="1"/>
</dbReference>
<dbReference type="PROSITE" id="PS51257">
    <property type="entry name" value="PROKAR_LIPOPROTEIN"/>
    <property type="match status" value="1"/>
</dbReference>
<keyword evidence="7 10" id="KW-0720">Serine protease</keyword>
<dbReference type="InterPro" id="IPR033116">
    <property type="entry name" value="TRYPSIN_SER"/>
</dbReference>
<dbReference type="PANTHER" id="PTHR24252">
    <property type="entry name" value="ACROSIN-RELATED"/>
    <property type="match status" value="1"/>
</dbReference>
<dbReference type="GO" id="GO:0004252">
    <property type="term" value="F:serine-type endopeptidase activity"/>
    <property type="evidence" value="ECO:0007669"/>
    <property type="project" value="InterPro"/>
</dbReference>
<dbReference type="VEuPathDB" id="VectorBase:GPAI010760"/>
<protein>
    <recommendedName>
        <fullName evidence="12">Peptidase S1 domain-containing protein</fullName>
    </recommendedName>
</protein>
<reference evidence="14" key="1">
    <citation type="submission" date="2014-03" db="EMBL/GenBank/DDBJ databases">
        <authorList>
            <person name="Aksoy S."/>
            <person name="Warren W."/>
            <person name="Wilson R.K."/>
        </authorList>
    </citation>
    <scope>NUCLEOTIDE SEQUENCE [LARGE SCALE GENOMIC DNA]</scope>
    <source>
        <strain evidence="14">IAEA</strain>
    </source>
</reference>
<feature type="chain" id="PRO_5008402796" description="Peptidase S1 domain-containing protein" evidence="11">
    <location>
        <begin position="21"/>
        <end position="282"/>
    </location>
</feature>
<evidence type="ECO:0000256" key="3">
    <source>
        <dbReference type="ARBA" id="ARBA00022525"/>
    </source>
</evidence>
<dbReference type="FunFam" id="2.40.10.10:FF:000077">
    <property type="entry name" value="Predicted protein"/>
    <property type="match status" value="1"/>
</dbReference>
<evidence type="ECO:0000313" key="14">
    <source>
        <dbReference type="Proteomes" id="UP000092445"/>
    </source>
</evidence>
<evidence type="ECO:0000256" key="8">
    <source>
        <dbReference type="ARBA" id="ARBA00023145"/>
    </source>
</evidence>
<dbReference type="EnsemblMetazoa" id="GPAI010760-RA">
    <property type="protein sequence ID" value="GPAI010760-PA"/>
    <property type="gene ID" value="GPAI010760"/>
</dbReference>
<dbReference type="PANTHER" id="PTHR24252:SF7">
    <property type="entry name" value="HYALIN"/>
    <property type="match status" value="1"/>
</dbReference>
<evidence type="ECO:0000256" key="2">
    <source>
        <dbReference type="ARBA" id="ARBA00007664"/>
    </source>
</evidence>
<evidence type="ECO:0000256" key="1">
    <source>
        <dbReference type="ARBA" id="ARBA00004613"/>
    </source>
</evidence>
<dbReference type="GO" id="GO:0005576">
    <property type="term" value="C:extracellular region"/>
    <property type="evidence" value="ECO:0007669"/>
    <property type="project" value="UniProtKB-SubCell"/>
</dbReference>
<dbReference type="CDD" id="cd00190">
    <property type="entry name" value="Tryp_SPc"/>
    <property type="match status" value="1"/>
</dbReference>
<dbReference type="STRING" id="7398.A0A1A9ZCT6"/>
<evidence type="ECO:0000256" key="11">
    <source>
        <dbReference type="SAM" id="SignalP"/>
    </source>
</evidence>
<keyword evidence="9" id="KW-1015">Disulfide bond</keyword>
<dbReference type="GO" id="GO:0006508">
    <property type="term" value="P:proteolysis"/>
    <property type="evidence" value="ECO:0007669"/>
    <property type="project" value="UniProtKB-KW"/>
</dbReference>
<dbReference type="Pfam" id="PF00089">
    <property type="entry name" value="Trypsin"/>
    <property type="match status" value="1"/>
</dbReference>
<dbReference type="Proteomes" id="UP000092445">
    <property type="component" value="Unassembled WGS sequence"/>
</dbReference>
<accession>A0A1A9ZCT6</accession>
<comment type="subcellular location">
    <subcellularLocation>
        <location evidence="1">Secreted</location>
    </subcellularLocation>
</comment>
<evidence type="ECO:0000256" key="10">
    <source>
        <dbReference type="RuleBase" id="RU363034"/>
    </source>
</evidence>
<feature type="signal peptide" evidence="11">
    <location>
        <begin position="1"/>
        <end position="20"/>
    </location>
</feature>
<sequence length="282" mass="31354">MWLKCIINIMIMFLMGNVMQIQGLAACLKPSAHLRQKSNMNSLNDLPRLTDSRIVGGQRINITEAPYQVSLQTGKRGHICGGSLISSQWILTAAHCTYQRKASDFKVRLGSSHTTHDGLLLNVTELIQHENFNYSNVDYDYSLLKLSEEIEFDENRKPVKLPDSKYNFTDGTKCYVSGWGNTQNSSESPQWLRSAEVPLFNQEMCSVKYKRFGGITNRMICAGYGKGGKDACQGDSGGPLVSDEGVLVGVVSWGYGCAKPNYPGVYSRVTTARDWIREMAAV</sequence>
<evidence type="ECO:0000256" key="6">
    <source>
        <dbReference type="ARBA" id="ARBA00022801"/>
    </source>
</evidence>
<dbReference type="InterPro" id="IPR009003">
    <property type="entry name" value="Peptidase_S1_PA"/>
</dbReference>
<dbReference type="SMART" id="SM00020">
    <property type="entry name" value="Tryp_SPc"/>
    <property type="match status" value="1"/>
</dbReference>
<keyword evidence="3" id="KW-0964">Secreted</keyword>
<dbReference type="PROSITE" id="PS50240">
    <property type="entry name" value="TRYPSIN_DOM"/>
    <property type="match status" value="1"/>
</dbReference>
<comment type="similarity">
    <text evidence="2">Belongs to the peptidase S1 family.</text>
</comment>
<evidence type="ECO:0000256" key="9">
    <source>
        <dbReference type="ARBA" id="ARBA00023157"/>
    </source>
</evidence>
<keyword evidence="5 11" id="KW-0732">Signal</keyword>
<dbReference type="PROSITE" id="PS00135">
    <property type="entry name" value="TRYPSIN_SER"/>
    <property type="match status" value="1"/>
</dbReference>